<evidence type="ECO:0000256" key="1">
    <source>
        <dbReference type="SAM" id="MobiDB-lite"/>
    </source>
</evidence>
<dbReference type="Proteomes" id="UP000054538">
    <property type="component" value="Unassembled WGS sequence"/>
</dbReference>
<evidence type="ECO:0000313" key="3">
    <source>
        <dbReference type="Proteomes" id="UP000054538"/>
    </source>
</evidence>
<dbReference type="HOGENOM" id="CLU_032278_2_0_1"/>
<feature type="non-terminal residue" evidence="2">
    <location>
        <position position="1"/>
    </location>
</feature>
<evidence type="ECO:0000313" key="2">
    <source>
        <dbReference type="EMBL" id="KIK91322.1"/>
    </source>
</evidence>
<feature type="compositionally biased region" description="Low complexity" evidence="1">
    <location>
        <begin position="1"/>
        <end position="15"/>
    </location>
</feature>
<proteinExistence type="predicted"/>
<organism evidence="2 3">
    <name type="scientific">Paxillus rubicundulus Ve08.2h10</name>
    <dbReference type="NCBI Taxonomy" id="930991"/>
    <lineage>
        <taxon>Eukaryota</taxon>
        <taxon>Fungi</taxon>
        <taxon>Dikarya</taxon>
        <taxon>Basidiomycota</taxon>
        <taxon>Agaricomycotina</taxon>
        <taxon>Agaricomycetes</taxon>
        <taxon>Agaricomycetidae</taxon>
        <taxon>Boletales</taxon>
        <taxon>Paxilineae</taxon>
        <taxon>Paxillaceae</taxon>
        <taxon>Paxillus</taxon>
    </lineage>
</organism>
<keyword evidence="3" id="KW-1185">Reference proteome</keyword>
<gene>
    <name evidence="2" type="ORF">PAXRUDRAFT_798024</name>
</gene>
<sequence>APPSKHSQTKSTSHSGLVQDGTTAEGSAKESKYKNSDLPPGAITGNKWCSVLVPTYAKWNSMLNICWGTKNSQEIEVLQLLWDVVYKHTIPAMIQGDDPIYTTATQRITEWQGGFMSASISMIHSLINSDERFSSPQGQCGLANFRLEGNQMWKSPFILQTFAAHIHFIQGAMDIPINTGLKDRHGYPKAALSLAGAAACIQITSFL</sequence>
<dbReference type="OrthoDB" id="2680071at2759"/>
<dbReference type="InParanoid" id="A0A0D0D485"/>
<reference evidence="3" key="2">
    <citation type="submission" date="2015-01" db="EMBL/GenBank/DDBJ databases">
        <title>Evolutionary Origins and Diversification of the Mycorrhizal Mutualists.</title>
        <authorList>
            <consortium name="DOE Joint Genome Institute"/>
            <consortium name="Mycorrhizal Genomics Consortium"/>
            <person name="Kohler A."/>
            <person name="Kuo A."/>
            <person name="Nagy L.G."/>
            <person name="Floudas D."/>
            <person name="Copeland A."/>
            <person name="Barry K.W."/>
            <person name="Cichocki N."/>
            <person name="Veneault-Fourrey C."/>
            <person name="LaButti K."/>
            <person name="Lindquist E.A."/>
            <person name="Lipzen A."/>
            <person name="Lundell T."/>
            <person name="Morin E."/>
            <person name="Murat C."/>
            <person name="Riley R."/>
            <person name="Ohm R."/>
            <person name="Sun H."/>
            <person name="Tunlid A."/>
            <person name="Henrissat B."/>
            <person name="Grigoriev I.V."/>
            <person name="Hibbett D.S."/>
            <person name="Martin F."/>
        </authorList>
    </citation>
    <scope>NUCLEOTIDE SEQUENCE [LARGE SCALE GENOMIC DNA]</scope>
    <source>
        <strain evidence="3">Ve08.2h10</strain>
    </source>
</reference>
<accession>A0A0D0D485</accession>
<name>A0A0D0D485_9AGAM</name>
<dbReference type="AlphaFoldDB" id="A0A0D0D485"/>
<feature type="region of interest" description="Disordered" evidence="1">
    <location>
        <begin position="1"/>
        <end position="36"/>
    </location>
</feature>
<protein>
    <submittedName>
        <fullName evidence="2">Uncharacterized protein</fullName>
    </submittedName>
</protein>
<dbReference type="EMBL" id="KN825400">
    <property type="protein sequence ID" value="KIK91322.1"/>
    <property type="molecule type" value="Genomic_DNA"/>
</dbReference>
<reference evidence="2 3" key="1">
    <citation type="submission" date="2014-04" db="EMBL/GenBank/DDBJ databases">
        <authorList>
            <consortium name="DOE Joint Genome Institute"/>
            <person name="Kuo A."/>
            <person name="Kohler A."/>
            <person name="Jargeat P."/>
            <person name="Nagy L.G."/>
            <person name="Floudas D."/>
            <person name="Copeland A."/>
            <person name="Barry K.W."/>
            <person name="Cichocki N."/>
            <person name="Veneault-Fourrey C."/>
            <person name="LaButti K."/>
            <person name="Lindquist E.A."/>
            <person name="Lipzen A."/>
            <person name="Lundell T."/>
            <person name="Morin E."/>
            <person name="Murat C."/>
            <person name="Sun H."/>
            <person name="Tunlid A."/>
            <person name="Henrissat B."/>
            <person name="Grigoriev I.V."/>
            <person name="Hibbett D.S."/>
            <person name="Martin F."/>
            <person name="Nordberg H.P."/>
            <person name="Cantor M.N."/>
            <person name="Hua S.X."/>
        </authorList>
    </citation>
    <scope>NUCLEOTIDE SEQUENCE [LARGE SCALE GENOMIC DNA]</scope>
    <source>
        <strain evidence="2 3">Ve08.2h10</strain>
    </source>
</reference>